<protein>
    <submittedName>
        <fullName evidence="1">Uncharacterized protein</fullName>
    </submittedName>
</protein>
<dbReference type="Proteomes" id="UP000799424">
    <property type="component" value="Unassembled WGS sequence"/>
</dbReference>
<gene>
    <name evidence="1" type="ORF">CC86DRAFT_244345</name>
</gene>
<reference evidence="1" key="1">
    <citation type="journal article" date="2020" name="Stud. Mycol.">
        <title>101 Dothideomycetes genomes: a test case for predicting lifestyles and emergence of pathogens.</title>
        <authorList>
            <person name="Haridas S."/>
            <person name="Albert R."/>
            <person name="Binder M."/>
            <person name="Bloem J."/>
            <person name="Labutti K."/>
            <person name="Salamov A."/>
            <person name="Andreopoulos B."/>
            <person name="Baker S."/>
            <person name="Barry K."/>
            <person name="Bills G."/>
            <person name="Bluhm B."/>
            <person name="Cannon C."/>
            <person name="Castanera R."/>
            <person name="Culley D."/>
            <person name="Daum C."/>
            <person name="Ezra D."/>
            <person name="Gonzalez J."/>
            <person name="Henrissat B."/>
            <person name="Kuo A."/>
            <person name="Liang C."/>
            <person name="Lipzen A."/>
            <person name="Lutzoni F."/>
            <person name="Magnuson J."/>
            <person name="Mondo S."/>
            <person name="Nolan M."/>
            <person name="Ohm R."/>
            <person name="Pangilinan J."/>
            <person name="Park H.-J."/>
            <person name="Ramirez L."/>
            <person name="Alfaro M."/>
            <person name="Sun H."/>
            <person name="Tritt A."/>
            <person name="Yoshinaga Y."/>
            <person name="Zwiers L.-H."/>
            <person name="Turgeon B."/>
            <person name="Goodwin S."/>
            <person name="Spatafora J."/>
            <person name="Crous P."/>
            <person name="Grigoriev I."/>
        </authorList>
    </citation>
    <scope>NUCLEOTIDE SEQUENCE</scope>
    <source>
        <strain evidence="1">CBS 113818</strain>
    </source>
</reference>
<feature type="non-terminal residue" evidence="1">
    <location>
        <position position="1"/>
    </location>
</feature>
<feature type="non-terminal residue" evidence="1">
    <location>
        <position position="248"/>
    </location>
</feature>
<evidence type="ECO:0000313" key="2">
    <source>
        <dbReference type="Proteomes" id="UP000799424"/>
    </source>
</evidence>
<dbReference type="OrthoDB" id="10261951at2759"/>
<keyword evidence="2" id="KW-1185">Reference proteome</keyword>
<accession>A0A6A6ZZY7</accession>
<sequence length="248" mass="27793">PALTLKNTSSWTYCGPHLHPATNALPPSFHKWASLTVSHPDKLLDRLLPLLSFLQRFLLEAGIQHCWLTIRATKSTHEYDAPRWHVDDDFFAAGFGRLMRNAGDSNDDRNKRGMCKLATAILGPPTLFLEDNESALRILRTTKAHERTTHQHECTSIRCLGCSTYADSVRKSLATALENHAIVSPQRNEFAVFRLGDSDGAVHSEPKCDVDRIFVNVVPGTEEELRALMIRWGMHFPRAWCLGVPGGL</sequence>
<evidence type="ECO:0000313" key="1">
    <source>
        <dbReference type="EMBL" id="KAF2826632.1"/>
    </source>
</evidence>
<organism evidence="1 2">
    <name type="scientific">Ophiobolus disseminans</name>
    <dbReference type="NCBI Taxonomy" id="1469910"/>
    <lineage>
        <taxon>Eukaryota</taxon>
        <taxon>Fungi</taxon>
        <taxon>Dikarya</taxon>
        <taxon>Ascomycota</taxon>
        <taxon>Pezizomycotina</taxon>
        <taxon>Dothideomycetes</taxon>
        <taxon>Pleosporomycetidae</taxon>
        <taxon>Pleosporales</taxon>
        <taxon>Pleosporineae</taxon>
        <taxon>Phaeosphaeriaceae</taxon>
        <taxon>Ophiobolus</taxon>
    </lineage>
</organism>
<proteinExistence type="predicted"/>
<dbReference type="AlphaFoldDB" id="A0A6A6ZZY7"/>
<name>A0A6A6ZZY7_9PLEO</name>
<dbReference type="EMBL" id="MU006225">
    <property type="protein sequence ID" value="KAF2826632.1"/>
    <property type="molecule type" value="Genomic_DNA"/>
</dbReference>